<evidence type="ECO:0000313" key="4">
    <source>
        <dbReference type="Proteomes" id="UP000185904"/>
    </source>
</evidence>
<dbReference type="GeneID" id="34594669"/>
<dbReference type="AlphaFoldDB" id="A0A178BWN6"/>
<reference evidence="3 4" key="1">
    <citation type="submission" date="2016-03" db="EMBL/GenBank/DDBJ databases">
        <title>The draft genome sequence of Fonsecaea nubica causative agent of cutaneous subcutaneous infection in human host.</title>
        <authorList>
            <person name="Costa F."/>
            <person name="Sybren D.H."/>
            <person name="Raittz R.T."/>
            <person name="Weiss V.A."/>
            <person name="Leao A.C."/>
            <person name="Gomes R."/>
            <person name="De Souza E.M."/>
            <person name="Pedrosa F.O."/>
            <person name="Steffens M.B."/>
            <person name="Bombassaro A."/>
            <person name="Tadra-Sfeir M.Z."/>
            <person name="Moreno L.F."/>
            <person name="Najafzadeh M.J."/>
            <person name="Felipe M.S."/>
            <person name="Teixeira M."/>
            <person name="Sun J."/>
            <person name="Xi L."/>
            <person name="Castro M.A."/>
            <person name="Vicente V.A."/>
        </authorList>
    </citation>
    <scope>NUCLEOTIDE SEQUENCE [LARGE SCALE GENOMIC DNA]</scope>
    <source>
        <strain evidence="3 4">CBS 269.64</strain>
    </source>
</reference>
<dbReference type="Proteomes" id="UP000185904">
    <property type="component" value="Unassembled WGS sequence"/>
</dbReference>
<dbReference type="EMBL" id="LVCJ01000143">
    <property type="protein sequence ID" value="OAL22049.1"/>
    <property type="molecule type" value="Genomic_DNA"/>
</dbReference>
<name>A0A178BWN6_9EURO</name>
<evidence type="ECO:0000259" key="2">
    <source>
        <dbReference type="Pfam" id="PF14342"/>
    </source>
</evidence>
<dbReference type="InterPro" id="IPR025509">
    <property type="entry name" value="DUF4396"/>
</dbReference>
<gene>
    <name evidence="3" type="ORF">AYO20_11285</name>
</gene>
<keyword evidence="4" id="KW-1185">Reference proteome</keyword>
<feature type="transmembrane region" description="Helical" evidence="1">
    <location>
        <begin position="213"/>
        <end position="235"/>
    </location>
</feature>
<sequence length="245" mass="27333">MSPAKIPRYWTLGVSTFGAAPAPEKYFTSRNLISTSLQAQRPLSLTLRRAVTKSAVKRCCSQNGTLSWRDPGFWTSKAIWTRSAINTFRCLVGCTSGDFSTMWYLQSAYPELDNVATMSVSSESMARNTPYTPLLQLDRPNYADQTHLVTAGIMTSILLETTLLHFGRDRLLWKSAARTATGMSMISMLAMEAAENVIDYSLTGGCVDFESPYFWMAAGTSAVAGFLFPLPYNYFRLRAYRKSCH</sequence>
<evidence type="ECO:0000256" key="1">
    <source>
        <dbReference type="SAM" id="Phobius"/>
    </source>
</evidence>
<accession>A0A178BWN6</accession>
<organism evidence="3 4">
    <name type="scientific">Fonsecaea nubica</name>
    <dbReference type="NCBI Taxonomy" id="856822"/>
    <lineage>
        <taxon>Eukaryota</taxon>
        <taxon>Fungi</taxon>
        <taxon>Dikarya</taxon>
        <taxon>Ascomycota</taxon>
        <taxon>Pezizomycotina</taxon>
        <taxon>Eurotiomycetes</taxon>
        <taxon>Chaetothyriomycetidae</taxon>
        <taxon>Chaetothyriales</taxon>
        <taxon>Herpotrichiellaceae</taxon>
        <taxon>Fonsecaea</taxon>
    </lineage>
</organism>
<keyword evidence="1" id="KW-0472">Membrane</keyword>
<dbReference type="RefSeq" id="XP_022494507.1">
    <property type="nucleotide sequence ID" value="XM_022649537.1"/>
</dbReference>
<keyword evidence="1" id="KW-1133">Transmembrane helix</keyword>
<dbReference type="OrthoDB" id="2128064at2759"/>
<proteinExistence type="predicted"/>
<evidence type="ECO:0000313" key="3">
    <source>
        <dbReference type="EMBL" id="OAL22049.1"/>
    </source>
</evidence>
<dbReference type="Pfam" id="PF14342">
    <property type="entry name" value="DUF4396"/>
    <property type="match status" value="1"/>
</dbReference>
<feature type="domain" description="DUF4396" evidence="2">
    <location>
        <begin position="80"/>
        <end position="242"/>
    </location>
</feature>
<comment type="caution">
    <text evidence="3">The sequence shown here is derived from an EMBL/GenBank/DDBJ whole genome shotgun (WGS) entry which is preliminary data.</text>
</comment>
<protein>
    <recommendedName>
        <fullName evidence="2">DUF4396 domain-containing protein</fullName>
    </recommendedName>
</protein>
<keyword evidence="1" id="KW-0812">Transmembrane</keyword>